<proteinExistence type="predicted"/>
<sequence length="132" mass="14615">MNAPQMVRLKNLIANKRKESGISVAELGERAGVDRSTIWRLEQGKLSTPSGDSLIAIANVLDIRPVDLFVTVGWLPADELPSVGPYLRAKYDKLPDVAITEIEVQIEALIHDYGNDSSDHDELQPIRPTKEI</sequence>
<evidence type="ECO:0000259" key="1">
    <source>
        <dbReference type="PROSITE" id="PS50943"/>
    </source>
</evidence>
<dbReference type="RefSeq" id="WP_181953107.1">
    <property type="nucleotide sequence ID" value="NZ_FMUB01000009.1"/>
</dbReference>
<feature type="domain" description="HTH cro/C1-type" evidence="1">
    <location>
        <begin position="13"/>
        <end position="68"/>
    </location>
</feature>
<dbReference type="PROSITE" id="PS50943">
    <property type="entry name" value="HTH_CROC1"/>
    <property type="match status" value="1"/>
</dbReference>
<dbReference type="GO" id="GO:0003677">
    <property type="term" value="F:DNA binding"/>
    <property type="evidence" value="ECO:0007669"/>
    <property type="project" value="InterPro"/>
</dbReference>
<gene>
    <name evidence="2" type="ORF">SAMN02799620_04531</name>
</gene>
<dbReference type="Gene3D" id="1.10.260.40">
    <property type="entry name" value="lambda repressor-like DNA-binding domains"/>
    <property type="match status" value="1"/>
</dbReference>
<accession>A0A1G4WRJ2</accession>
<dbReference type="SUPFAM" id="SSF47413">
    <property type="entry name" value="lambda repressor-like DNA-binding domains"/>
    <property type="match status" value="1"/>
</dbReference>
<dbReference type="EMBL" id="FMUB01000009">
    <property type="protein sequence ID" value="SCX28119.1"/>
    <property type="molecule type" value="Genomic_DNA"/>
</dbReference>
<dbReference type="AlphaFoldDB" id="A0A1G4WRJ2"/>
<dbReference type="CDD" id="cd00093">
    <property type="entry name" value="HTH_XRE"/>
    <property type="match status" value="1"/>
</dbReference>
<dbReference type="Proteomes" id="UP000199707">
    <property type="component" value="Unassembled WGS sequence"/>
</dbReference>
<evidence type="ECO:0000313" key="2">
    <source>
        <dbReference type="EMBL" id="SCX28119.1"/>
    </source>
</evidence>
<dbReference type="Pfam" id="PF01381">
    <property type="entry name" value="HTH_3"/>
    <property type="match status" value="1"/>
</dbReference>
<dbReference type="STRING" id="1502745.SAMN02799620_04531"/>
<name>A0A1G4WRJ2_9MYCO</name>
<reference evidence="3" key="1">
    <citation type="submission" date="2016-10" db="EMBL/GenBank/DDBJ databases">
        <authorList>
            <person name="Varghese N."/>
            <person name="Submissions S."/>
        </authorList>
    </citation>
    <scope>NUCLEOTIDE SEQUENCE [LARGE SCALE GENOMIC DNA]</scope>
    <source>
        <strain evidence="3">UNC267MFSha1.1M11</strain>
    </source>
</reference>
<dbReference type="InterPro" id="IPR001387">
    <property type="entry name" value="Cro/C1-type_HTH"/>
</dbReference>
<dbReference type="SMART" id="SM00530">
    <property type="entry name" value="HTH_XRE"/>
    <property type="match status" value="1"/>
</dbReference>
<protein>
    <submittedName>
        <fullName evidence="2">Transcriptional regulator, contains XRE-family HTH domain</fullName>
    </submittedName>
</protein>
<organism evidence="2 3">
    <name type="scientific">Mycolicibacterium fluoranthenivorans</name>
    <dbReference type="NCBI Taxonomy" id="258505"/>
    <lineage>
        <taxon>Bacteria</taxon>
        <taxon>Bacillati</taxon>
        <taxon>Actinomycetota</taxon>
        <taxon>Actinomycetes</taxon>
        <taxon>Mycobacteriales</taxon>
        <taxon>Mycobacteriaceae</taxon>
        <taxon>Mycolicibacterium</taxon>
    </lineage>
</organism>
<evidence type="ECO:0000313" key="3">
    <source>
        <dbReference type="Proteomes" id="UP000199707"/>
    </source>
</evidence>
<dbReference type="InterPro" id="IPR010982">
    <property type="entry name" value="Lambda_DNA-bd_dom_sf"/>
</dbReference>